<dbReference type="GO" id="GO:0022857">
    <property type="term" value="F:transmembrane transporter activity"/>
    <property type="evidence" value="ECO:0007669"/>
    <property type="project" value="InterPro"/>
</dbReference>
<feature type="transmembrane region" description="Helical" evidence="5">
    <location>
        <begin position="88"/>
        <end position="107"/>
    </location>
</feature>
<feature type="transmembrane region" description="Helical" evidence="5">
    <location>
        <begin position="356"/>
        <end position="379"/>
    </location>
</feature>
<dbReference type="CDD" id="cd17364">
    <property type="entry name" value="MFS_PhT"/>
    <property type="match status" value="1"/>
</dbReference>
<dbReference type="Proteomes" id="UP000681722">
    <property type="component" value="Unassembled WGS sequence"/>
</dbReference>
<dbReference type="Gene3D" id="1.20.1250.20">
    <property type="entry name" value="MFS general substrate transporter like domains"/>
    <property type="match status" value="2"/>
</dbReference>
<feature type="transmembrane region" description="Helical" evidence="5">
    <location>
        <begin position="302"/>
        <end position="320"/>
    </location>
</feature>
<feature type="transmembrane region" description="Helical" evidence="5">
    <location>
        <begin position="7"/>
        <end position="25"/>
    </location>
</feature>
<accession>A0A813RKA3</accession>
<evidence type="ECO:0000256" key="4">
    <source>
        <dbReference type="ARBA" id="ARBA00023136"/>
    </source>
</evidence>
<feature type="transmembrane region" description="Helical" evidence="5">
    <location>
        <begin position="168"/>
        <end position="187"/>
    </location>
</feature>
<evidence type="ECO:0000256" key="2">
    <source>
        <dbReference type="ARBA" id="ARBA00022692"/>
    </source>
</evidence>
<sequence>MGFLTDAYDMFVINLVVPMLGIVYFDGKMPTSSNELLKSMTPIGTLLGQIIFGFMADKLGRKRMYGVELIIIIIATLASAMTGDTKRGIGIIPLLAFWRLILGFGIGGDYPTSAVITSEFATSNRRGLMIAAVFAMQGIGILLGATVALLTILFFKSSIENDPFMLDYVWRIIIGVGCIPALGALYFRITLPESPRYTADVEGNHEEAIRNIKNIMEKTKEKVQPRYQNQQKRTPNTWKNFRVHFGKLKHFKVLFGCSVCWFLLDIAFYGLTLNQSMVLDVVVNKIKKSPYETTWDQVKGNLIIAFLGSVPGYWFTVFLVEKMGRIKIQLMGFGLLTIIFITLSVAYHQITSRPALFLIIYGAGQFFFNFGPNATTFILPAEVFPTRWRSTCHGLAAASGKLGAIIASASFPSIAGDKNENLRPLIGSLSIIMALGFCFTFLIPEPCGRTLEEISADYDDGDDSNEEGVSDIREEQNIPVTERIRMNNSSFIIEQS</sequence>
<evidence type="ECO:0000313" key="9">
    <source>
        <dbReference type="Proteomes" id="UP000663829"/>
    </source>
</evidence>
<dbReference type="Pfam" id="PF00083">
    <property type="entry name" value="Sugar_tr"/>
    <property type="match status" value="1"/>
</dbReference>
<evidence type="ECO:0000313" key="7">
    <source>
        <dbReference type="EMBL" id="CAF0781496.1"/>
    </source>
</evidence>
<dbReference type="SUPFAM" id="SSF103473">
    <property type="entry name" value="MFS general substrate transporter"/>
    <property type="match status" value="1"/>
</dbReference>
<evidence type="ECO:0000313" key="8">
    <source>
        <dbReference type="EMBL" id="CAF3564855.1"/>
    </source>
</evidence>
<dbReference type="Proteomes" id="UP000663829">
    <property type="component" value="Unassembled WGS sequence"/>
</dbReference>
<keyword evidence="9" id="KW-1185">Reference proteome</keyword>
<feature type="transmembrane region" description="Helical" evidence="5">
    <location>
        <begin position="63"/>
        <end position="82"/>
    </location>
</feature>
<proteinExistence type="predicted"/>
<feature type="transmembrane region" description="Helical" evidence="5">
    <location>
        <begin position="128"/>
        <end position="156"/>
    </location>
</feature>
<evidence type="ECO:0000256" key="3">
    <source>
        <dbReference type="ARBA" id="ARBA00022989"/>
    </source>
</evidence>
<keyword evidence="2 5" id="KW-0812">Transmembrane</keyword>
<dbReference type="InterPro" id="IPR005828">
    <property type="entry name" value="MFS_sugar_transport-like"/>
</dbReference>
<feature type="transmembrane region" description="Helical" evidence="5">
    <location>
        <begin position="391"/>
        <end position="413"/>
    </location>
</feature>
<dbReference type="GO" id="GO:0016020">
    <property type="term" value="C:membrane"/>
    <property type="evidence" value="ECO:0007669"/>
    <property type="project" value="UniProtKB-SubCell"/>
</dbReference>
<evidence type="ECO:0000256" key="1">
    <source>
        <dbReference type="ARBA" id="ARBA00004141"/>
    </source>
</evidence>
<dbReference type="InterPro" id="IPR036259">
    <property type="entry name" value="MFS_trans_sf"/>
</dbReference>
<dbReference type="InterPro" id="IPR005829">
    <property type="entry name" value="Sugar_transporter_CS"/>
</dbReference>
<dbReference type="PROSITE" id="PS50850">
    <property type="entry name" value="MFS"/>
    <property type="match status" value="1"/>
</dbReference>
<dbReference type="PROSITE" id="PS00217">
    <property type="entry name" value="SUGAR_TRANSPORT_2"/>
    <property type="match status" value="1"/>
</dbReference>
<dbReference type="EMBL" id="CAJNOQ010000278">
    <property type="protein sequence ID" value="CAF0781496.1"/>
    <property type="molecule type" value="Genomic_DNA"/>
</dbReference>
<keyword evidence="3 5" id="KW-1133">Transmembrane helix</keyword>
<dbReference type="EMBL" id="CAJOBC010000278">
    <property type="protein sequence ID" value="CAF3564855.1"/>
    <property type="molecule type" value="Genomic_DNA"/>
</dbReference>
<comment type="caution">
    <text evidence="7">The sequence shown here is derived from an EMBL/GenBank/DDBJ whole genome shotgun (WGS) entry which is preliminary data.</text>
</comment>
<evidence type="ECO:0000256" key="5">
    <source>
        <dbReference type="SAM" id="Phobius"/>
    </source>
</evidence>
<dbReference type="PANTHER" id="PTHR24064">
    <property type="entry name" value="SOLUTE CARRIER FAMILY 22 MEMBER"/>
    <property type="match status" value="1"/>
</dbReference>
<gene>
    <name evidence="7" type="ORF">GPM918_LOCUS2495</name>
    <name evidence="8" type="ORF">SRO942_LOCUS2495</name>
</gene>
<name>A0A813RKA3_9BILA</name>
<dbReference type="OrthoDB" id="433512at2759"/>
<reference evidence="7" key="1">
    <citation type="submission" date="2021-02" db="EMBL/GenBank/DDBJ databases">
        <authorList>
            <person name="Nowell W R."/>
        </authorList>
    </citation>
    <scope>NUCLEOTIDE SEQUENCE</scope>
</reference>
<feature type="transmembrane region" description="Helical" evidence="5">
    <location>
        <begin position="332"/>
        <end position="350"/>
    </location>
</feature>
<dbReference type="AlphaFoldDB" id="A0A813RKA3"/>
<dbReference type="InterPro" id="IPR020846">
    <property type="entry name" value="MFS_dom"/>
</dbReference>
<protein>
    <recommendedName>
        <fullName evidence="6">Major facilitator superfamily (MFS) profile domain-containing protein</fullName>
    </recommendedName>
</protein>
<feature type="transmembrane region" description="Helical" evidence="5">
    <location>
        <begin position="425"/>
        <end position="443"/>
    </location>
</feature>
<organism evidence="7 9">
    <name type="scientific">Didymodactylos carnosus</name>
    <dbReference type="NCBI Taxonomy" id="1234261"/>
    <lineage>
        <taxon>Eukaryota</taxon>
        <taxon>Metazoa</taxon>
        <taxon>Spiralia</taxon>
        <taxon>Gnathifera</taxon>
        <taxon>Rotifera</taxon>
        <taxon>Eurotatoria</taxon>
        <taxon>Bdelloidea</taxon>
        <taxon>Philodinida</taxon>
        <taxon>Philodinidae</taxon>
        <taxon>Didymodactylos</taxon>
    </lineage>
</organism>
<feature type="transmembrane region" description="Helical" evidence="5">
    <location>
        <begin position="37"/>
        <end position="56"/>
    </location>
</feature>
<feature type="transmembrane region" description="Helical" evidence="5">
    <location>
        <begin position="251"/>
        <end position="271"/>
    </location>
</feature>
<feature type="domain" description="Major facilitator superfamily (MFS) profile" evidence="6">
    <location>
        <begin position="1"/>
        <end position="448"/>
    </location>
</feature>
<keyword evidence="4 5" id="KW-0472">Membrane</keyword>
<comment type="subcellular location">
    <subcellularLocation>
        <location evidence="1">Membrane</location>
        <topology evidence="1">Multi-pass membrane protein</topology>
    </subcellularLocation>
</comment>
<evidence type="ECO:0000259" key="6">
    <source>
        <dbReference type="PROSITE" id="PS50850"/>
    </source>
</evidence>